<dbReference type="Proteomes" id="UP001167796">
    <property type="component" value="Unassembled WGS sequence"/>
</dbReference>
<dbReference type="Pfam" id="PF13508">
    <property type="entry name" value="Acetyltransf_7"/>
    <property type="match status" value="1"/>
</dbReference>
<evidence type="ECO:0000313" key="2">
    <source>
        <dbReference type="EMBL" id="MDO7849886.1"/>
    </source>
</evidence>
<comment type="caution">
    <text evidence="2">The sequence shown here is derived from an EMBL/GenBank/DDBJ whole genome shotgun (WGS) entry which is preliminary data.</text>
</comment>
<sequence length="208" mass="23104">MTTNLPARRLEPADLSWAAAFLEVACADHPMLSYCCRGPKADEQRLWLLEQLLRFGLRYGRVYTNAEGNALAVWLGPEHSAATLRRLLRTGLLPAALWRLNWAGFQRLRHFLVATTWLRRHSLAGSSHFYLLALAVHPANRGQGLGRSLLRVTLAAMQAGHSACYLDTQQPAQLAFFQRLGFRATGQCATGRAADAPTNWGLLREAQA</sequence>
<dbReference type="PANTHER" id="PTHR42791:SF1">
    <property type="entry name" value="N-ACETYLTRANSFERASE DOMAIN-CONTAINING PROTEIN"/>
    <property type="match status" value="1"/>
</dbReference>
<feature type="domain" description="N-acetyltransferase" evidence="1">
    <location>
        <begin position="71"/>
        <end position="205"/>
    </location>
</feature>
<dbReference type="EMBL" id="JAUQSX010000024">
    <property type="protein sequence ID" value="MDO7849886.1"/>
    <property type="molecule type" value="Genomic_DNA"/>
</dbReference>
<proteinExistence type="predicted"/>
<dbReference type="InterPro" id="IPR000182">
    <property type="entry name" value="GNAT_dom"/>
</dbReference>
<dbReference type="Gene3D" id="3.40.630.30">
    <property type="match status" value="1"/>
</dbReference>
<evidence type="ECO:0000259" key="1">
    <source>
        <dbReference type="PROSITE" id="PS51186"/>
    </source>
</evidence>
<dbReference type="PROSITE" id="PS51186">
    <property type="entry name" value="GNAT"/>
    <property type="match status" value="1"/>
</dbReference>
<dbReference type="PANTHER" id="PTHR42791">
    <property type="entry name" value="GNAT FAMILY ACETYLTRANSFERASE"/>
    <property type="match status" value="1"/>
</dbReference>
<dbReference type="InterPro" id="IPR052523">
    <property type="entry name" value="Trichothecene_AcTrans"/>
</dbReference>
<evidence type="ECO:0000313" key="3">
    <source>
        <dbReference type="Proteomes" id="UP001167796"/>
    </source>
</evidence>
<dbReference type="RefSeq" id="WP_305014546.1">
    <property type="nucleotide sequence ID" value="NZ_JAUQSX010000024.1"/>
</dbReference>
<gene>
    <name evidence="2" type="ORF">Q5H92_26235</name>
</gene>
<protein>
    <submittedName>
        <fullName evidence="2">GNAT family N-acetyltransferase</fullName>
    </submittedName>
</protein>
<keyword evidence="3" id="KW-1185">Reference proteome</keyword>
<reference evidence="2" key="1">
    <citation type="submission" date="2023-07" db="EMBL/GenBank/DDBJ databases">
        <authorList>
            <person name="Kim M.K."/>
        </authorList>
    </citation>
    <scope>NUCLEOTIDE SEQUENCE</scope>
    <source>
        <strain evidence="2">M29</strain>
    </source>
</reference>
<dbReference type="SUPFAM" id="SSF55729">
    <property type="entry name" value="Acyl-CoA N-acyltransferases (Nat)"/>
    <property type="match status" value="1"/>
</dbReference>
<accession>A0ABT9AJ70</accession>
<organism evidence="2 3">
    <name type="scientific">Hymenobacter mellowenesis</name>
    <dbReference type="NCBI Taxonomy" id="3063995"/>
    <lineage>
        <taxon>Bacteria</taxon>
        <taxon>Pseudomonadati</taxon>
        <taxon>Bacteroidota</taxon>
        <taxon>Cytophagia</taxon>
        <taxon>Cytophagales</taxon>
        <taxon>Hymenobacteraceae</taxon>
        <taxon>Hymenobacter</taxon>
    </lineage>
</organism>
<dbReference type="InterPro" id="IPR016181">
    <property type="entry name" value="Acyl_CoA_acyltransferase"/>
</dbReference>
<dbReference type="CDD" id="cd04301">
    <property type="entry name" value="NAT_SF"/>
    <property type="match status" value="1"/>
</dbReference>
<name>A0ABT9AJ70_9BACT</name>